<dbReference type="GO" id="GO:0019843">
    <property type="term" value="F:rRNA binding"/>
    <property type="evidence" value="ECO:0007669"/>
    <property type="project" value="UniProtKB-UniRule"/>
</dbReference>
<evidence type="ECO:0000256" key="1">
    <source>
        <dbReference type="ARBA" id="ARBA00010618"/>
    </source>
</evidence>
<dbReference type="HAMAP" id="MF_01326_A">
    <property type="entry name" value="Ribosomal_uL24_A"/>
    <property type="match status" value="1"/>
</dbReference>
<keyword evidence="4" id="KW-0699">rRNA-binding</keyword>
<gene>
    <name evidence="6" type="primary">rplX</name>
    <name evidence="4" type="synonym">rpl24</name>
    <name evidence="6" type="ORF">K9W46_08465</name>
</gene>
<proteinExistence type="inferred from homology"/>
<dbReference type="GO" id="GO:0003735">
    <property type="term" value="F:structural constituent of ribosome"/>
    <property type="evidence" value="ECO:0007669"/>
    <property type="project" value="UniProtKB-UniRule"/>
</dbReference>
<comment type="function">
    <text evidence="4">One of two assembly initiator proteins, it binds directly to the 5'-end of the 23S rRNA, where it nucleates assembly of the 50S subunit.</text>
</comment>
<name>A0A9Y1FMI4_9ARCH</name>
<protein>
    <recommendedName>
        <fullName evidence="4">Large ribosomal subunit protein uL24</fullName>
    </recommendedName>
</protein>
<dbReference type="InterPro" id="IPR014722">
    <property type="entry name" value="Rib_uL2_dom2"/>
</dbReference>
<feature type="region of interest" description="Disordered" evidence="5">
    <location>
        <begin position="132"/>
        <end position="174"/>
    </location>
</feature>
<evidence type="ECO:0000256" key="2">
    <source>
        <dbReference type="ARBA" id="ARBA00022980"/>
    </source>
</evidence>
<dbReference type="Gene3D" id="2.30.30.30">
    <property type="match status" value="1"/>
</dbReference>
<reference evidence="6" key="1">
    <citation type="journal article" date="2022" name="Nat. Microbiol.">
        <title>Unique mobile elements and scalable gene flow at the prokaryote-eukaryote boundary revealed by circularized Asgard archaea genomes.</title>
        <authorList>
            <person name="Wu F."/>
            <person name="Speth D.R."/>
            <person name="Philosof A."/>
            <person name="Cremiere A."/>
            <person name="Narayanan A."/>
            <person name="Barco R.A."/>
            <person name="Connon S.A."/>
            <person name="Amend J.P."/>
            <person name="Antoshechkin I.A."/>
            <person name="Orphan V.J."/>
        </authorList>
    </citation>
    <scope>NUCLEOTIDE SEQUENCE</scope>
    <source>
        <strain evidence="6">PR6</strain>
    </source>
</reference>
<accession>A0A9Y1FMI4</accession>
<keyword evidence="3 4" id="KW-0687">Ribonucleoprotein</keyword>
<dbReference type="EMBL" id="CP084167">
    <property type="protein sequence ID" value="UJG42430.1"/>
    <property type="molecule type" value="Genomic_DNA"/>
</dbReference>
<evidence type="ECO:0000256" key="4">
    <source>
        <dbReference type="HAMAP-Rule" id="MF_01326"/>
    </source>
</evidence>
<dbReference type="SUPFAM" id="SSF50104">
    <property type="entry name" value="Translation proteins SH3-like domain"/>
    <property type="match status" value="1"/>
</dbReference>
<dbReference type="Proteomes" id="UP001200513">
    <property type="component" value="Chromosome"/>
</dbReference>
<dbReference type="AlphaFoldDB" id="A0A9Y1FMI4"/>
<dbReference type="InterPro" id="IPR005756">
    <property type="entry name" value="Ribosomal_uL24_euk/arc"/>
</dbReference>
<sequence length="174" mass="20495">MKTKTIKPSKQRKRYFNRPLHQRKKGMTARLSKELQEKYGVKRIPVVRGDKVVVVKAIREEDEIKGKVIRCLPQKYAIHIEGHSKEKADGTIKSFPVKPSNIIITSLNLKDKKRKELLKRLSVKELTDEELEESIFEEETEVEETLDESYDFEEDFEEDLEEDLEEDSTEEENE</sequence>
<keyword evidence="2 4" id="KW-0689">Ribosomal protein</keyword>
<dbReference type="PANTHER" id="PTHR11143">
    <property type="entry name" value="60S RIBOSOMAL PROTEIN L26 FAMILY MEMBER"/>
    <property type="match status" value="1"/>
</dbReference>
<evidence type="ECO:0000256" key="3">
    <source>
        <dbReference type="ARBA" id="ARBA00023274"/>
    </source>
</evidence>
<comment type="subunit">
    <text evidence="4">Part of the 50S ribosomal subunit.</text>
</comment>
<dbReference type="GO" id="GO:0015934">
    <property type="term" value="C:large ribosomal subunit"/>
    <property type="evidence" value="ECO:0007669"/>
    <property type="project" value="UniProtKB-UniRule"/>
</dbReference>
<dbReference type="NCBIfam" id="TIGR01080">
    <property type="entry name" value="rplX_A_E"/>
    <property type="match status" value="1"/>
</dbReference>
<evidence type="ECO:0000256" key="5">
    <source>
        <dbReference type="SAM" id="MobiDB-lite"/>
    </source>
</evidence>
<organism evidence="6">
    <name type="scientific">Candidatus Heimdallarchaeum endolithica</name>
    <dbReference type="NCBI Taxonomy" id="2876572"/>
    <lineage>
        <taxon>Archaea</taxon>
        <taxon>Promethearchaeati</taxon>
        <taxon>Candidatus Heimdallarchaeota</taxon>
        <taxon>Candidatus Heimdallarchaeia (ex Rinke et al. 2021) (nom. nud.)</taxon>
        <taxon>Candidatus Heimdallarchaeales</taxon>
        <taxon>Candidatus Heimdallarchaeaceae</taxon>
        <taxon>Candidatus Heimdallarchaeum</taxon>
    </lineage>
</organism>
<keyword evidence="4" id="KW-0694">RNA-binding</keyword>
<dbReference type="GO" id="GO:0006412">
    <property type="term" value="P:translation"/>
    <property type="evidence" value="ECO:0007669"/>
    <property type="project" value="UniProtKB-UniRule"/>
</dbReference>
<evidence type="ECO:0000313" key="6">
    <source>
        <dbReference type="EMBL" id="UJG42430.1"/>
    </source>
</evidence>
<dbReference type="InterPro" id="IPR008991">
    <property type="entry name" value="Translation_prot_SH3-like_sf"/>
</dbReference>
<comment type="function">
    <text evidence="4">Located at the polypeptide exit tunnel on the outside of the subunit.</text>
</comment>
<comment type="similarity">
    <text evidence="1 4">Belongs to the universal ribosomal protein uL24 family.</text>
</comment>
<dbReference type="Pfam" id="PF16906">
    <property type="entry name" value="Ribosomal_L26"/>
    <property type="match status" value="1"/>
</dbReference>